<keyword evidence="1" id="KW-0472">Membrane</keyword>
<dbReference type="RefSeq" id="WP_379044508.1">
    <property type="nucleotide sequence ID" value="NZ_JBHSKW010000042.1"/>
</dbReference>
<reference evidence="3" key="1">
    <citation type="journal article" date="2019" name="Int. J. Syst. Evol. Microbiol.">
        <title>The Global Catalogue of Microorganisms (GCM) 10K type strain sequencing project: providing services to taxonomists for standard genome sequencing and annotation.</title>
        <authorList>
            <consortium name="The Broad Institute Genomics Platform"/>
            <consortium name="The Broad Institute Genome Sequencing Center for Infectious Disease"/>
            <person name="Wu L."/>
            <person name="Ma J."/>
        </authorList>
    </citation>
    <scope>NUCLEOTIDE SEQUENCE [LARGE SCALE GENOMIC DNA]</scope>
    <source>
        <strain evidence="3">KCTC 42456</strain>
    </source>
</reference>
<keyword evidence="1" id="KW-1133">Transmembrane helix</keyword>
<protein>
    <recommendedName>
        <fullName evidence="4">Holin-X, holin superfamily III</fullName>
    </recommendedName>
</protein>
<keyword evidence="3" id="KW-1185">Reference proteome</keyword>
<dbReference type="Proteomes" id="UP001597546">
    <property type="component" value="Unassembled WGS sequence"/>
</dbReference>
<comment type="caution">
    <text evidence="2">The sequence shown here is derived from an EMBL/GenBank/DDBJ whole genome shotgun (WGS) entry which is preliminary data.</text>
</comment>
<feature type="transmembrane region" description="Helical" evidence="1">
    <location>
        <begin position="35"/>
        <end position="67"/>
    </location>
</feature>
<evidence type="ECO:0000256" key="1">
    <source>
        <dbReference type="SAM" id="Phobius"/>
    </source>
</evidence>
<accession>A0ABW5TRK0</accession>
<dbReference type="EMBL" id="JBHULV010000008">
    <property type="protein sequence ID" value="MFD2730761.1"/>
    <property type="molecule type" value="Genomic_DNA"/>
</dbReference>
<gene>
    <name evidence="2" type="ORF">ACFSSE_03520</name>
</gene>
<keyword evidence="1" id="KW-0812">Transmembrane</keyword>
<sequence length="115" mass="12792">MNNSNAQGEESIFSKITNYVTNYIELKKLSAIEKLVLISSSVIVGILVAIVSLMVLFFMSVGLALYLGVIFGVYYLGFLAVGGIYAVFLIFLILISKKHIHNPLTNLFIQKIFKK</sequence>
<organism evidence="2 3">
    <name type="scientific">Pedobacter alpinus</name>
    <dbReference type="NCBI Taxonomy" id="1590643"/>
    <lineage>
        <taxon>Bacteria</taxon>
        <taxon>Pseudomonadati</taxon>
        <taxon>Bacteroidota</taxon>
        <taxon>Sphingobacteriia</taxon>
        <taxon>Sphingobacteriales</taxon>
        <taxon>Sphingobacteriaceae</taxon>
        <taxon>Pedobacter</taxon>
    </lineage>
</organism>
<evidence type="ECO:0008006" key="4">
    <source>
        <dbReference type="Google" id="ProtNLM"/>
    </source>
</evidence>
<evidence type="ECO:0000313" key="3">
    <source>
        <dbReference type="Proteomes" id="UP001597546"/>
    </source>
</evidence>
<proteinExistence type="predicted"/>
<name>A0ABW5TRK0_9SPHI</name>
<feature type="transmembrane region" description="Helical" evidence="1">
    <location>
        <begin position="73"/>
        <end position="95"/>
    </location>
</feature>
<evidence type="ECO:0000313" key="2">
    <source>
        <dbReference type="EMBL" id="MFD2730761.1"/>
    </source>
</evidence>